<dbReference type="EC" id="2.7.11.1" evidence="3"/>
<evidence type="ECO:0000256" key="5">
    <source>
        <dbReference type="ARBA" id="ARBA00022679"/>
    </source>
</evidence>
<feature type="binding site" evidence="13">
    <location>
        <position position="350"/>
    </location>
    <ligand>
        <name>ATP</name>
        <dbReference type="ChEBI" id="CHEBI:30616"/>
    </ligand>
</feature>
<dbReference type="InterPro" id="IPR000095">
    <property type="entry name" value="CRIB_dom"/>
</dbReference>
<dbReference type="PROSITE" id="PS50011">
    <property type="entry name" value="PROTEIN_KINASE_DOM"/>
    <property type="match status" value="1"/>
</dbReference>
<keyword evidence="8" id="KW-0418">Kinase</keyword>
<comment type="similarity">
    <text evidence="2">Belongs to the protein kinase superfamily. STE Ser/Thr protein kinase family. STE20 subfamily.</text>
</comment>
<feature type="compositionally biased region" description="Low complexity" evidence="14">
    <location>
        <begin position="265"/>
        <end position="278"/>
    </location>
</feature>
<evidence type="ECO:0000256" key="9">
    <source>
        <dbReference type="ARBA" id="ARBA00022840"/>
    </source>
</evidence>
<dbReference type="SMART" id="SM00233">
    <property type="entry name" value="PH"/>
    <property type="match status" value="1"/>
</dbReference>
<dbReference type="InterPro" id="IPR008271">
    <property type="entry name" value="Ser/Thr_kinase_AS"/>
</dbReference>
<dbReference type="PANTHER" id="PTHR45832:SF22">
    <property type="entry name" value="SERINE_THREONINE-PROTEIN KINASE SAMKA-RELATED"/>
    <property type="match status" value="1"/>
</dbReference>
<dbReference type="InterPro" id="IPR001849">
    <property type="entry name" value="PH_domain"/>
</dbReference>
<dbReference type="GO" id="GO:0005524">
    <property type="term" value="F:ATP binding"/>
    <property type="evidence" value="ECO:0007669"/>
    <property type="project" value="UniProtKB-UniRule"/>
</dbReference>
<dbReference type="GO" id="GO:0106310">
    <property type="term" value="F:protein serine kinase activity"/>
    <property type="evidence" value="ECO:0007669"/>
    <property type="project" value="RHEA"/>
</dbReference>
<keyword evidence="10" id="KW-0460">Magnesium</keyword>
<dbReference type="Gene3D" id="3.90.810.10">
    <property type="entry name" value="CRIB domain"/>
    <property type="match status" value="1"/>
</dbReference>
<protein>
    <recommendedName>
        <fullName evidence="3">non-specific serine/threonine protein kinase</fullName>
        <ecNumber evidence="3">2.7.11.1</ecNumber>
    </recommendedName>
</protein>
<evidence type="ECO:0000256" key="4">
    <source>
        <dbReference type="ARBA" id="ARBA00022527"/>
    </source>
</evidence>
<evidence type="ECO:0000256" key="11">
    <source>
        <dbReference type="ARBA" id="ARBA00047899"/>
    </source>
</evidence>
<evidence type="ECO:0000259" key="15">
    <source>
        <dbReference type="PROSITE" id="PS50003"/>
    </source>
</evidence>
<dbReference type="AlphaFoldDB" id="A0A4P9X3P6"/>
<evidence type="ECO:0000256" key="1">
    <source>
        <dbReference type="ARBA" id="ARBA00001946"/>
    </source>
</evidence>
<feature type="domain" description="Protein kinase" evidence="16">
    <location>
        <begin position="321"/>
        <end position="572"/>
    </location>
</feature>
<dbReference type="CDD" id="cd06614">
    <property type="entry name" value="STKc_PAK"/>
    <property type="match status" value="1"/>
</dbReference>
<feature type="domain" description="CRIB" evidence="17">
    <location>
        <begin position="99"/>
        <end position="112"/>
    </location>
</feature>
<evidence type="ECO:0000313" key="18">
    <source>
        <dbReference type="EMBL" id="RKO99641.1"/>
    </source>
</evidence>
<dbReference type="Gene3D" id="2.30.29.30">
    <property type="entry name" value="Pleckstrin-homology domain (PH domain)/Phosphotyrosine-binding domain (PTB)"/>
    <property type="match status" value="1"/>
</dbReference>
<evidence type="ECO:0000256" key="8">
    <source>
        <dbReference type="ARBA" id="ARBA00022777"/>
    </source>
</evidence>
<keyword evidence="5" id="KW-0808">Transferase</keyword>
<evidence type="ECO:0000256" key="12">
    <source>
        <dbReference type="ARBA" id="ARBA00048679"/>
    </source>
</evidence>
<dbReference type="PANTHER" id="PTHR45832">
    <property type="entry name" value="SERINE/THREONINE-PROTEIN KINASE SAMKA-RELATED-RELATED"/>
    <property type="match status" value="1"/>
</dbReference>
<feature type="region of interest" description="Disordered" evidence="14">
    <location>
        <begin position="163"/>
        <end position="297"/>
    </location>
</feature>
<evidence type="ECO:0000313" key="19">
    <source>
        <dbReference type="Proteomes" id="UP000274922"/>
    </source>
</evidence>
<feature type="non-terminal residue" evidence="18">
    <location>
        <position position="590"/>
    </location>
</feature>
<keyword evidence="9 13" id="KW-0067">ATP-binding</keyword>
<sequence>VVNQGYASVKEDGFRSFIWSKRWLQLHERRLAFHRNESSTAELTVIALADVESVQRTNHKEFCLEIVTKEKSYYLAFKSDDEVYNWMDQIYSRSPVSGISKPTGFVHEVHVGVDPGSGMFTGLPPEWKQILDKHMFLKEEMTKNPQAVLDVLEFYTENMKSFEPNTGGGHAHHHPHGGGGNPLMGDANESNSSSLYGPPQTHSYGHAQSPSFHSSPSPGHSQSQSQSQSGGLPNPSLSPVQASSRYPHNYSQAPPSIPATSMPNAGSAGPSADGSGRMAPPPPGRPAIKNPKDPRLSTMSESQIMEKLRGVVSKADPLTLYTKVKKIGQGASGSVFVAKSNADGATVAIKQMDLAHQPRKELIVNEILVMKESQHPNIVNYLDSFLVKQELWVVMEFMEGGPLTDVIENNTMTEAQIAAITCETLRGLHHLHQRAIIHRDIKSDNVLLDGQGHVKITDFGFCARLSQDRGKRATMVGTPYWMAPEVVKQKEYGAKVDVWSLGIMAIEMIEGEPPYLEEEPLKALYLIATNGTPTLRNPERLSSVFKDFLGRTLEVDVAKRATSDDLLNHPFLRMAAPLSALVPLVKRTRK</sequence>
<dbReference type="GO" id="GO:0004674">
    <property type="term" value="F:protein serine/threonine kinase activity"/>
    <property type="evidence" value="ECO:0007669"/>
    <property type="project" value="UniProtKB-KW"/>
</dbReference>
<dbReference type="PROSITE" id="PS00108">
    <property type="entry name" value="PROTEIN_KINASE_ST"/>
    <property type="match status" value="1"/>
</dbReference>
<dbReference type="FunFam" id="3.30.200.20:FF:000705">
    <property type="entry name" value="Non-specific serine/threonine protein kinase"/>
    <property type="match status" value="1"/>
</dbReference>
<keyword evidence="4" id="KW-0723">Serine/threonine-protein kinase</keyword>
<reference evidence="19" key="1">
    <citation type="journal article" date="2018" name="Nat. Microbiol.">
        <title>Leveraging single-cell genomics to expand the fungal tree of life.</title>
        <authorList>
            <person name="Ahrendt S.R."/>
            <person name="Quandt C.A."/>
            <person name="Ciobanu D."/>
            <person name="Clum A."/>
            <person name="Salamov A."/>
            <person name="Andreopoulos B."/>
            <person name="Cheng J.F."/>
            <person name="Woyke T."/>
            <person name="Pelin A."/>
            <person name="Henrissat B."/>
            <person name="Reynolds N.K."/>
            <person name="Benny G.L."/>
            <person name="Smith M.E."/>
            <person name="James T.Y."/>
            <person name="Grigoriev I.V."/>
        </authorList>
    </citation>
    <scope>NUCLEOTIDE SEQUENCE [LARGE SCALE GENOMIC DNA]</scope>
    <source>
        <strain evidence="19">ATCC 52028</strain>
    </source>
</reference>
<evidence type="ECO:0000256" key="13">
    <source>
        <dbReference type="PROSITE-ProRule" id="PRU10141"/>
    </source>
</evidence>
<dbReference type="InterPro" id="IPR011009">
    <property type="entry name" value="Kinase-like_dom_sf"/>
</dbReference>
<dbReference type="SMART" id="SM00285">
    <property type="entry name" value="PBD"/>
    <property type="match status" value="1"/>
</dbReference>
<dbReference type="EMBL" id="ML014268">
    <property type="protein sequence ID" value="RKO99641.1"/>
    <property type="molecule type" value="Genomic_DNA"/>
</dbReference>
<feature type="non-terminal residue" evidence="18">
    <location>
        <position position="1"/>
    </location>
</feature>
<accession>A0A4P9X3P6</accession>
<dbReference type="SMART" id="SM00220">
    <property type="entry name" value="S_TKc"/>
    <property type="match status" value="1"/>
</dbReference>
<evidence type="ECO:0000259" key="17">
    <source>
        <dbReference type="PROSITE" id="PS50108"/>
    </source>
</evidence>
<comment type="catalytic activity">
    <reaction evidence="12">
        <text>L-seryl-[protein] + ATP = O-phospho-L-seryl-[protein] + ADP + H(+)</text>
        <dbReference type="Rhea" id="RHEA:17989"/>
        <dbReference type="Rhea" id="RHEA-COMP:9863"/>
        <dbReference type="Rhea" id="RHEA-COMP:11604"/>
        <dbReference type="ChEBI" id="CHEBI:15378"/>
        <dbReference type="ChEBI" id="CHEBI:29999"/>
        <dbReference type="ChEBI" id="CHEBI:30616"/>
        <dbReference type="ChEBI" id="CHEBI:83421"/>
        <dbReference type="ChEBI" id="CHEBI:456216"/>
        <dbReference type="EC" id="2.7.11.1"/>
    </reaction>
</comment>
<dbReference type="InterPro" id="IPR051931">
    <property type="entry name" value="PAK3-like"/>
</dbReference>
<organism evidence="18 19">
    <name type="scientific">Caulochytrium protostelioides</name>
    <dbReference type="NCBI Taxonomy" id="1555241"/>
    <lineage>
        <taxon>Eukaryota</taxon>
        <taxon>Fungi</taxon>
        <taxon>Fungi incertae sedis</taxon>
        <taxon>Chytridiomycota</taxon>
        <taxon>Chytridiomycota incertae sedis</taxon>
        <taxon>Chytridiomycetes</taxon>
        <taxon>Caulochytriales</taxon>
        <taxon>Caulochytriaceae</taxon>
        <taxon>Caulochytrium</taxon>
    </lineage>
</organism>
<proteinExistence type="inferred from homology"/>
<dbReference type="InterPro" id="IPR011993">
    <property type="entry name" value="PH-like_dom_sf"/>
</dbReference>
<dbReference type="CDD" id="cd13279">
    <property type="entry name" value="PH_Cla4_Ste20"/>
    <property type="match status" value="1"/>
</dbReference>
<gene>
    <name evidence="18" type="ORF">CXG81DRAFT_1955</name>
</gene>
<dbReference type="InterPro" id="IPR000719">
    <property type="entry name" value="Prot_kinase_dom"/>
</dbReference>
<dbReference type="Proteomes" id="UP000274922">
    <property type="component" value="Unassembled WGS sequence"/>
</dbReference>
<dbReference type="PROSITE" id="PS50108">
    <property type="entry name" value="CRIB"/>
    <property type="match status" value="1"/>
</dbReference>
<dbReference type="InterPro" id="IPR036936">
    <property type="entry name" value="CRIB_dom_sf"/>
</dbReference>
<evidence type="ECO:0000256" key="2">
    <source>
        <dbReference type="ARBA" id="ARBA00008874"/>
    </source>
</evidence>
<name>A0A4P9X3P6_9FUNG</name>
<evidence type="ECO:0000259" key="16">
    <source>
        <dbReference type="PROSITE" id="PS50011"/>
    </source>
</evidence>
<dbReference type="SUPFAM" id="SSF56112">
    <property type="entry name" value="Protein kinase-like (PK-like)"/>
    <property type="match status" value="1"/>
</dbReference>
<dbReference type="Pfam" id="PF00169">
    <property type="entry name" value="PH"/>
    <property type="match status" value="1"/>
</dbReference>
<dbReference type="Gene3D" id="3.30.200.20">
    <property type="entry name" value="Phosphorylase Kinase, domain 1"/>
    <property type="match status" value="1"/>
</dbReference>
<dbReference type="InterPro" id="IPR033923">
    <property type="entry name" value="PAK_BD"/>
</dbReference>
<dbReference type="PROSITE" id="PS00107">
    <property type="entry name" value="PROTEIN_KINASE_ATP"/>
    <property type="match status" value="1"/>
</dbReference>
<dbReference type="Pfam" id="PF00786">
    <property type="entry name" value="PBD"/>
    <property type="match status" value="1"/>
</dbReference>
<comment type="cofactor">
    <cofactor evidence="1">
        <name>Mg(2+)</name>
        <dbReference type="ChEBI" id="CHEBI:18420"/>
    </cofactor>
</comment>
<evidence type="ECO:0000256" key="3">
    <source>
        <dbReference type="ARBA" id="ARBA00012513"/>
    </source>
</evidence>
<feature type="domain" description="PH" evidence="15">
    <location>
        <begin position="1"/>
        <end position="95"/>
    </location>
</feature>
<keyword evidence="7 13" id="KW-0547">Nucleotide-binding</keyword>
<keyword evidence="19" id="KW-1185">Reference proteome</keyword>
<dbReference type="STRING" id="1555241.A0A4P9X3P6"/>
<evidence type="ECO:0000256" key="14">
    <source>
        <dbReference type="SAM" id="MobiDB-lite"/>
    </source>
</evidence>
<feature type="compositionally biased region" description="Polar residues" evidence="14">
    <location>
        <begin position="237"/>
        <end position="264"/>
    </location>
</feature>
<feature type="compositionally biased region" description="Low complexity" evidence="14">
    <location>
        <begin position="208"/>
        <end position="235"/>
    </location>
</feature>
<evidence type="ECO:0000256" key="10">
    <source>
        <dbReference type="ARBA" id="ARBA00022842"/>
    </source>
</evidence>
<dbReference type="Gene3D" id="1.10.510.10">
    <property type="entry name" value="Transferase(Phosphotransferase) domain 1"/>
    <property type="match status" value="1"/>
</dbReference>
<dbReference type="CDD" id="cd01093">
    <property type="entry name" value="CRIB_PAK_like"/>
    <property type="match status" value="1"/>
</dbReference>
<dbReference type="SUPFAM" id="SSF50729">
    <property type="entry name" value="PH domain-like"/>
    <property type="match status" value="1"/>
</dbReference>
<dbReference type="FunFam" id="1.10.510.10:FF:000768">
    <property type="entry name" value="Non-specific serine/threonine protein kinase"/>
    <property type="match status" value="1"/>
</dbReference>
<dbReference type="OrthoDB" id="248923at2759"/>
<dbReference type="InterPro" id="IPR017441">
    <property type="entry name" value="Protein_kinase_ATP_BS"/>
</dbReference>
<dbReference type="Pfam" id="PF00069">
    <property type="entry name" value="Pkinase"/>
    <property type="match status" value="1"/>
</dbReference>
<dbReference type="FunFam" id="3.90.810.10:FF:000005">
    <property type="entry name" value="Non-specific serine/threonine protein kinase"/>
    <property type="match status" value="1"/>
</dbReference>
<dbReference type="GO" id="GO:0046872">
    <property type="term" value="F:metal ion binding"/>
    <property type="evidence" value="ECO:0007669"/>
    <property type="project" value="UniProtKB-KW"/>
</dbReference>
<evidence type="ECO:0000256" key="6">
    <source>
        <dbReference type="ARBA" id="ARBA00022723"/>
    </source>
</evidence>
<evidence type="ECO:0000256" key="7">
    <source>
        <dbReference type="ARBA" id="ARBA00022741"/>
    </source>
</evidence>
<keyword evidence="6" id="KW-0479">Metal-binding</keyword>
<comment type="catalytic activity">
    <reaction evidence="11">
        <text>L-threonyl-[protein] + ATP = O-phospho-L-threonyl-[protein] + ADP + H(+)</text>
        <dbReference type="Rhea" id="RHEA:46608"/>
        <dbReference type="Rhea" id="RHEA-COMP:11060"/>
        <dbReference type="Rhea" id="RHEA-COMP:11605"/>
        <dbReference type="ChEBI" id="CHEBI:15378"/>
        <dbReference type="ChEBI" id="CHEBI:30013"/>
        <dbReference type="ChEBI" id="CHEBI:30616"/>
        <dbReference type="ChEBI" id="CHEBI:61977"/>
        <dbReference type="ChEBI" id="CHEBI:456216"/>
        <dbReference type="EC" id="2.7.11.1"/>
    </reaction>
</comment>
<feature type="compositionally biased region" description="Polar residues" evidence="14">
    <location>
        <begin position="188"/>
        <end position="203"/>
    </location>
</feature>
<dbReference type="PROSITE" id="PS50003">
    <property type="entry name" value="PH_DOMAIN"/>
    <property type="match status" value="1"/>
</dbReference>